<dbReference type="SUPFAM" id="SSF69593">
    <property type="entry name" value="Glycerol-3-phosphate (1)-acyltransferase"/>
    <property type="match status" value="1"/>
</dbReference>
<evidence type="ECO:0000256" key="3">
    <source>
        <dbReference type="ARBA" id="ARBA00023315"/>
    </source>
</evidence>
<keyword evidence="7" id="KW-1185">Reference proteome</keyword>
<keyword evidence="2 6" id="KW-0808">Transferase</keyword>
<accession>A0A1L3JLN0</accession>
<dbReference type="GO" id="GO:0006654">
    <property type="term" value="P:phosphatidic acid biosynthetic process"/>
    <property type="evidence" value="ECO:0007669"/>
    <property type="project" value="TreeGrafter"/>
</dbReference>
<evidence type="ECO:0000313" key="7">
    <source>
        <dbReference type="Proteomes" id="UP000181898"/>
    </source>
</evidence>
<keyword evidence="4" id="KW-0472">Membrane</keyword>
<dbReference type="PANTHER" id="PTHR10434:SF11">
    <property type="entry name" value="1-ACYL-SN-GLYCEROL-3-PHOSPHATE ACYLTRANSFERASE"/>
    <property type="match status" value="1"/>
</dbReference>
<dbReference type="SMART" id="SM00563">
    <property type="entry name" value="PlsC"/>
    <property type="match status" value="1"/>
</dbReference>
<keyword evidence="3 6" id="KW-0012">Acyltransferase</keyword>
<feature type="domain" description="Phospholipid/glycerol acyltransferase" evidence="5">
    <location>
        <begin position="77"/>
        <end position="189"/>
    </location>
</feature>
<evidence type="ECO:0000256" key="2">
    <source>
        <dbReference type="ARBA" id="ARBA00022679"/>
    </source>
</evidence>
<dbReference type="Pfam" id="PF01553">
    <property type="entry name" value="Acyltransferase"/>
    <property type="match status" value="1"/>
</dbReference>
<keyword evidence="4" id="KW-1133">Transmembrane helix</keyword>
<feature type="transmembrane region" description="Helical" evidence="4">
    <location>
        <begin position="47"/>
        <end position="65"/>
    </location>
</feature>
<proteinExistence type="predicted"/>
<evidence type="ECO:0000256" key="1">
    <source>
        <dbReference type="ARBA" id="ARBA00005189"/>
    </source>
</evidence>
<sequence>MKYLLYPFRLIWRIWFYLLMIVSVLVMIPFLLVLLSDEKYYNSFWKMIRIWSFFLIYGMGFRLKIDKKEKLNPKKSYMFVANHASLLDPWIMIAMNKNPLLFVGKKELVKLPIFGFFYKKAVVMVDRNDPKSRKQVYARIKKRLESGLSIAIFPEGLVPTENVILAPFTNGAFSLSIEYQMPIVTQIYYDAKRLFSWNFFKGHPGTFRVKQLNTIETKGLTIENKEALKKQVFDLVFNELNNNKAYMKDTNRPNNEREIKSPL</sequence>
<dbReference type="InterPro" id="IPR002123">
    <property type="entry name" value="Plipid/glycerol_acylTrfase"/>
</dbReference>
<keyword evidence="4" id="KW-0812">Transmembrane</keyword>
<dbReference type="GO" id="GO:0003841">
    <property type="term" value="F:1-acylglycerol-3-phosphate O-acyltransferase activity"/>
    <property type="evidence" value="ECO:0007669"/>
    <property type="project" value="TreeGrafter"/>
</dbReference>
<dbReference type="AlphaFoldDB" id="A0A1L3JLN0"/>
<feature type="transmembrane region" description="Helical" evidence="4">
    <location>
        <begin position="12"/>
        <end position="35"/>
    </location>
</feature>
<dbReference type="EMBL" id="CP018155">
    <property type="protein sequence ID" value="APG66037.1"/>
    <property type="molecule type" value="Genomic_DNA"/>
</dbReference>
<name>A0A1L3JLN0_9FLAO</name>
<dbReference type="KEGG" id="ten:LPB136_11960"/>
<protein>
    <submittedName>
        <fullName evidence="6">1-acyl-sn-glycerol-3-phosphate acyltransferase</fullName>
    </submittedName>
</protein>
<dbReference type="Proteomes" id="UP000181898">
    <property type="component" value="Chromosome"/>
</dbReference>
<evidence type="ECO:0000313" key="6">
    <source>
        <dbReference type="EMBL" id="APG66037.1"/>
    </source>
</evidence>
<reference evidence="6 7" key="1">
    <citation type="submission" date="2016-11" db="EMBL/GenBank/DDBJ databases">
        <title>Tenacibaculum sp. LPB0136, isolated from marine environment.</title>
        <authorList>
            <person name="Kim E."/>
            <person name="Yi H."/>
        </authorList>
    </citation>
    <scope>NUCLEOTIDE SEQUENCE [LARGE SCALE GENOMIC DNA]</scope>
    <source>
        <strain evidence="6 7">LPB0136</strain>
    </source>
</reference>
<evidence type="ECO:0000259" key="5">
    <source>
        <dbReference type="SMART" id="SM00563"/>
    </source>
</evidence>
<comment type="pathway">
    <text evidence="1">Lipid metabolism.</text>
</comment>
<evidence type="ECO:0000256" key="4">
    <source>
        <dbReference type="SAM" id="Phobius"/>
    </source>
</evidence>
<dbReference type="CDD" id="cd07989">
    <property type="entry name" value="LPLAT_AGPAT-like"/>
    <property type="match status" value="1"/>
</dbReference>
<dbReference type="PANTHER" id="PTHR10434">
    <property type="entry name" value="1-ACYL-SN-GLYCEROL-3-PHOSPHATE ACYLTRANSFERASE"/>
    <property type="match status" value="1"/>
</dbReference>
<dbReference type="STRING" id="1850252.LPB136_11960"/>
<organism evidence="6 7">
    <name type="scientific">Tenacibaculum todarodis</name>
    <dbReference type="NCBI Taxonomy" id="1850252"/>
    <lineage>
        <taxon>Bacteria</taxon>
        <taxon>Pseudomonadati</taxon>
        <taxon>Bacteroidota</taxon>
        <taxon>Flavobacteriia</taxon>
        <taxon>Flavobacteriales</taxon>
        <taxon>Flavobacteriaceae</taxon>
        <taxon>Tenacibaculum</taxon>
    </lineage>
</organism>
<gene>
    <name evidence="6" type="ORF">LPB136_11960</name>
</gene>